<evidence type="ECO:0008006" key="5">
    <source>
        <dbReference type="Google" id="ProtNLM"/>
    </source>
</evidence>
<keyword evidence="2" id="KW-0732">Signal</keyword>
<evidence type="ECO:0000313" key="3">
    <source>
        <dbReference type="EMBL" id="MBM3222916.1"/>
    </source>
</evidence>
<reference evidence="3" key="1">
    <citation type="submission" date="2019-03" db="EMBL/GenBank/DDBJ databases">
        <title>Lake Tanganyika Metagenome-Assembled Genomes (MAGs).</title>
        <authorList>
            <person name="Tran P."/>
        </authorList>
    </citation>
    <scope>NUCLEOTIDE SEQUENCE</scope>
    <source>
        <strain evidence="3">K_DeepCast_65m_m2_066</strain>
    </source>
</reference>
<protein>
    <recommendedName>
        <fullName evidence="5">DUF5666 domain-containing protein</fullName>
    </recommendedName>
</protein>
<sequence>MYRHIVRNTTMALGTLLIGSSLVMAAGLQGAVTALDGKGMATVRTSDGKDHQVKSSDGWKVGAKVECESKNNVMECRAGAPQAAVTPAPSSSTTATPAKVAPAPAQPAAPAASAPAAGSTSSTTPAPSTSAPAPASK</sequence>
<organism evidence="3 4">
    <name type="scientific">Tectimicrobiota bacterium</name>
    <dbReference type="NCBI Taxonomy" id="2528274"/>
    <lineage>
        <taxon>Bacteria</taxon>
        <taxon>Pseudomonadati</taxon>
        <taxon>Nitrospinota/Tectimicrobiota group</taxon>
        <taxon>Candidatus Tectimicrobiota</taxon>
    </lineage>
</organism>
<evidence type="ECO:0000256" key="2">
    <source>
        <dbReference type="SAM" id="SignalP"/>
    </source>
</evidence>
<gene>
    <name evidence="3" type="ORF">FJZ47_03810</name>
</gene>
<dbReference type="Proteomes" id="UP000712673">
    <property type="component" value="Unassembled WGS sequence"/>
</dbReference>
<proteinExistence type="predicted"/>
<comment type="caution">
    <text evidence="3">The sequence shown here is derived from an EMBL/GenBank/DDBJ whole genome shotgun (WGS) entry which is preliminary data.</text>
</comment>
<feature type="signal peptide" evidence="2">
    <location>
        <begin position="1"/>
        <end position="25"/>
    </location>
</feature>
<feature type="region of interest" description="Disordered" evidence="1">
    <location>
        <begin position="80"/>
        <end position="137"/>
    </location>
</feature>
<name>A0A938B1C0_UNCTE</name>
<feature type="chain" id="PRO_5037482815" description="DUF5666 domain-containing protein" evidence="2">
    <location>
        <begin position="26"/>
        <end position="137"/>
    </location>
</feature>
<evidence type="ECO:0000313" key="4">
    <source>
        <dbReference type="Proteomes" id="UP000712673"/>
    </source>
</evidence>
<accession>A0A938B1C0</accession>
<dbReference type="AlphaFoldDB" id="A0A938B1C0"/>
<dbReference type="EMBL" id="VGLS01000070">
    <property type="protein sequence ID" value="MBM3222916.1"/>
    <property type="molecule type" value="Genomic_DNA"/>
</dbReference>
<evidence type="ECO:0000256" key="1">
    <source>
        <dbReference type="SAM" id="MobiDB-lite"/>
    </source>
</evidence>